<accession>A0A6A5YFG4</accession>
<evidence type="ECO:0000259" key="2">
    <source>
        <dbReference type="Pfam" id="PF23726"/>
    </source>
</evidence>
<sequence length="1396" mass="155299">MSLATHVRRDGQWIVLRSDLHHVLQVDRERQLAEDAKSGRQKPETQQLPKFGLLSRTIMRSPIINWIIPARVRNRERNDVVFIGEDFVHLKEILSNGHLRHVATKADLGARIRAVRVFGEPRKIMHPPLEYDSDRVVDIDYSRQIPPQLLALTLESLELVFLFANERQDGHIEWWKSTVPLEAQKSLLEQPGKHLAVDPRSRAVAVSASEKAVFIYSARNMMQLRKDFDSDPHNWTPVRFERPIAIAGAILKMEFLYPNPGDEHTVILLVVHTTPRKRTALSCFEWDRRVGLTSMRAVVESYPLHPNERMPILLIPLQHGPNFMLVGEKDIYMHQDIMTGQTTRHSVSIGSDEEPRFPASSRRKPVWTSWARTGRNWITVNKTEENFYLMREDGVVHYMQVDVQSNASTSKAGHLDCSVDTAFASLDVDYHLATPDVLVAAGDMTSGEIVRIGMWRDEFHQDVRQSTPNPQRTRAEIMEPHHITSVQNWAPTMDLIITHMPDHRWGSQAPRQRILATAGRAPYGSVMELRHGHDAMLDSYFDDDELVGVTGLWTFPDAMRSGVYIVFAFPTSTSLIHMPQDGSGLDMEFDETNCGLEFGHETLMCAALTGGLGLQVTTTCINVVDVAFVTSDEALRRKGLWTLSPEEIIIKAAVCDHNVILAVQSPHGVSVRSISIVERGDDVKFVPQVDFTLNTDVTCLQVFKSLQTLLVATADGAISFYKLLDEGIDQEHPETCHMGQDSSQGSLMACQTAVLLESQSQPDHQPDRMLVLGFRNGDLYTLRIPTRLPEAGSPQSDLVMADAVDSRPSMDFTTATKVKLGHAPASLAVSGAASTSSAIATCGSEICRLDYKDGDAAGLQITNVWFTDRVRPSLQQFSVSALNHIPRYDYLVKDLGGALLGISHKTFFVAQLDDELRTVPRRVPVEGTPNRVVYSEYFKTIFVGGIHTVPFPNTPQRASRAIIQTIDERPGMESTKGRTAYELSAGARINSLIEWVLRIEDGKKYSLIVAGTTEDEGRAGKVICFQQVLPPEGVMTLRLMKEMNFKSPVFSLASFRTKDLVVCAGKSVSVYSYSPTDLKLILLCSRELPSSGYHVTTDSSRILISTAEDSLMSFELVSNGPDDSTSIPELRPLFNDRQARVATCHLPVSVQSSIPHAVSDDSTNGVTNGEIGADVTSQYDIALISDKTNSVTGILRPTVQTHRSAAPTLFEASFPRSITRLRRGPNLPPWREHHQPGVLVNDMLGSSSDGSIFGFSILDEKTWRFMRFLQNLCADFDRITGYSLPGGNGPLHGVLDPLQHNWPGPEGVTGDAPNEGASPLTRIDPDKDFAGQRKKTVYHVDGDILMRFLDPRNQNMLSTMLLKYEGEEGDELRQRFETVAADALEANAMMASPVSL</sequence>
<organism evidence="3 4">
    <name type="scientific">Saccharata proteae CBS 121410</name>
    <dbReference type="NCBI Taxonomy" id="1314787"/>
    <lineage>
        <taxon>Eukaryota</taxon>
        <taxon>Fungi</taxon>
        <taxon>Dikarya</taxon>
        <taxon>Ascomycota</taxon>
        <taxon>Pezizomycotina</taxon>
        <taxon>Dothideomycetes</taxon>
        <taxon>Dothideomycetes incertae sedis</taxon>
        <taxon>Botryosphaeriales</taxon>
        <taxon>Saccharataceae</taxon>
        <taxon>Saccharata</taxon>
    </lineage>
</organism>
<gene>
    <name evidence="3" type="ORF">K490DRAFT_63693</name>
</gene>
<dbReference type="Gene3D" id="2.130.10.10">
    <property type="entry name" value="YVTN repeat-like/Quinoprotein amine dehydrogenase"/>
    <property type="match status" value="3"/>
</dbReference>
<dbReference type="Pfam" id="PF10433">
    <property type="entry name" value="Beta-prop_RSE1_1st"/>
    <property type="match status" value="1"/>
</dbReference>
<feature type="domain" description="RSE1/DDB1/CPSF1 second beta-propeller" evidence="2">
    <location>
        <begin position="545"/>
        <end position="844"/>
    </location>
</feature>
<evidence type="ECO:0000313" key="3">
    <source>
        <dbReference type="EMBL" id="KAF2089554.1"/>
    </source>
</evidence>
<dbReference type="InterPro" id="IPR018846">
    <property type="entry name" value="Beta-prop_RSE1/DDB1/CPSF1_1st"/>
</dbReference>
<name>A0A6A5YFG4_9PEZI</name>
<dbReference type="InterPro" id="IPR015943">
    <property type="entry name" value="WD40/YVTN_repeat-like_dom_sf"/>
</dbReference>
<dbReference type="OrthoDB" id="20774at2759"/>
<dbReference type="InterPro" id="IPR050358">
    <property type="entry name" value="RSE1/DDB1/CFT1"/>
</dbReference>
<feature type="domain" description="RSE1/DDB1/CPSF1 first beta-propeller" evidence="1">
    <location>
        <begin position="64"/>
        <end position="457"/>
    </location>
</feature>
<dbReference type="PANTHER" id="PTHR10644">
    <property type="entry name" value="DNA REPAIR/RNA PROCESSING CPSF FAMILY"/>
    <property type="match status" value="1"/>
</dbReference>
<keyword evidence="4" id="KW-1185">Reference proteome</keyword>
<dbReference type="Proteomes" id="UP000799776">
    <property type="component" value="Unassembled WGS sequence"/>
</dbReference>
<proteinExistence type="predicted"/>
<evidence type="ECO:0000259" key="1">
    <source>
        <dbReference type="Pfam" id="PF10433"/>
    </source>
</evidence>
<protein>
    <submittedName>
        <fullName evidence="3">Uncharacterized protein</fullName>
    </submittedName>
</protein>
<reference evidence="3" key="1">
    <citation type="journal article" date="2020" name="Stud. Mycol.">
        <title>101 Dothideomycetes genomes: a test case for predicting lifestyles and emergence of pathogens.</title>
        <authorList>
            <person name="Haridas S."/>
            <person name="Albert R."/>
            <person name="Binder M."/>
            <person name="Bloem J."/>
            <person name="Labutti K."/>
            <person name="Salamov A."/>
            <person name="Andreopoulos B."/>
            <person name="Baker S."/>
            <person name="Barry K."/>
            <person name="Bills G."/>
            <person name="Bluhm B."/>
            <person name="Cannon C."/>
            <person name="Castanera R."/>
            <person name="Culley D."/>
            <person name="Daum C."/>
            <person name="Ezra D."/>
            <person name="Gonzalez J."/>
            <person name="Henrissat B."/>
            <person name="Kuo A."/>
            <person name="Liang C."/>
            <person name="Lipzen A."/>
            <person name="Lutzoni F."/>
            <person name="Magnuson J."/>
            <person name="Mondo S."/>
            <person name="Nolan M."/>
            <person name="Ohm R."/>
            <person name="Pangilinan J."/>
            <person name="Park H.-J."/>
            <person name="Ramirez L."/>
            <person name="Alfaro M."/>
            <person name="Sun H."/>
            <person name="Tritt A."/>
            <person name="Yoshinaga Y."/>
            <person name="Zwiers L.-H."/>
            <person name="Turgeon B."/>
            <person name="Goodwin S."/>
            <person name="Spatafora J."/>
            <person name="Crous P."/>
            <person name="Grigoriev I."/>
        </authorList>
    </citation>
    <scope>NUCLEOTIDE SEQUENCE</scope>
    <source>
        <strain evidence="3">CBS 121410</strain>
    </source>
</reference>
<dbReference type="Pfam" id="PF23726">
    <property type="entry name" value="Beta-prop_RSE1_2nd"/>
    <property type="match status" value="1"/>
</dbReference>
<dbReference type="InterPro" id="IPR058543">
    <property type="entry name" value="Beta-prop_RSE1/DDB1/CPSF1_2nd"/>
</dbReference>
<evidence type="ECO:0000313" key="4">
    <source>
        <dbReference type="Proteomes" id="UP000799776"/>
    </source>
</evidence>
<dbReference type="EMBL" id="ML978714">
    <property type="protein sequence ID" value="KAF2089554.1"/>
    <property type="molecule type" value="Genomic_DNA"/>
</dbReference>